<evidence type="ECO:0000256" key="1">
    <source>
        <dbReference type="ARBA" id="ARBA00001947"/>
    </source>
</evidence>
<keyword evidence="9" id="KW-0732">Signal</keyword>
<proteinExistence type="inferred from homology"/>
<dbReference type="SUPFAM" id="SSF63411">
    <property type="entry name" value="LuxS/MPP-like metallohydrolase"/>
    <property type="match status" value="4"/>
</dbReference>
<dbReference type="PANTHER" id="PTHR43690:SF34">
    <property type="entry name" value="ZINC PROTEASE PQQL-LIKE"/>
    <property type="match status" value="1"/>
</dbReference>
<dbReference type="PROSITE" id="PS00143">
    <property type="entry name" value="INSULINASE"/>
    <property type="match status" value="1"/>
</dbReference>
<dbReference type="PANTHER" id="PTHR43690">
    <property type="entry name" value="NARDILYSIN"/>
    <property type="match status" value="1"/>
</dbReference>
<dbReference type="InterPro" id="IPR050626">
    <property type="entry name" value="Peptidase_M16"/>
</dbReference>
<evidence type="ECO:0000256" key="4">
    <source>
        <dbReference type="ARBA" id="ARBA00022723"/>
    </source>
</evidence>
<evidence type="ECO:0000256" key="9">
    <source>
        <dbReference type="SAM" id="SignalP"/>
    </source>
</evidence>
<protein>
    <submittedName>
        <fullName evidence="12">Insulinase family protein</fullName>
    </submittedName>
</protein>
<dbReference type="Pfam" id="PF05193">
    <property type="entry name" value="Peptidase_M16_C"/>
    <property type="match status" value="2"/>
</dbReference>
<accession>A0ABS8U4Z1</accession>
<feature type="domain" description="Peptidase M16 C-terminal" evidence="11">
    <location>
        <begin position="211"/>
        <end position="385"/>
    </location>
</feature>
<evidence type="ECO:0000256" key="2">
    <source>
        <dbReference type="ARBA" id="ARBA00007261"/>
    </source>
</evidence>
<evidence type="ECO:0000256" key="6">
    <source>
        <dbReference type="ARBA" id="ARBA00022833"/>
    </source>
</evidence>
<reference evidence="12 13" key="1">
    <citation type="submission" date="2021-12" db="EMBL/GenBank/DDBJ databases">
        <title>Mucilaginibacter roseus genome.</title>
        <authorList>
            <person name="Ferreira J.R."/>
            <person name="Newman J.D."/>
        </authorList>
    </citation>
    <scope>NUCLEOTIDE SEQUENCE [LARGE SCALE GENOMIC DNA]</scope>
    <source>
        <strain evidence="12 13">LMG 28454</strain>
    </source>
</reference>
<feature type="chain" id="PRO_5045797635" evidence="9">
    <location>
        <begin position="23"/>
        <end position="930"/>
    </location>
</feature>
<dbReference type="Proteomes" id="UP001199919">
    <property type="component" value="Unassembled WGS sequence"/>
</dbReference>
<evidence type="ECO:0000256" key="7">
    <source>
        <dbReference type="ARBA" id="ARBA00023049"/>
    </source>
</evidence>
<evidence type="ECO:0000313" key="12">
    <source>
        <dbReference type="EMBL" id="MCD8742180.1"/>
    </source>
</evidence>
<comment type="caution">
    <text evidence="12">The sequence shown here is derived from an EMBL/GenBank/DDBJ whole genome shotgun (WGS) entry which is preliminary data.</text>
</comment>
<comment type="similarity">
    <text evidence="2 8">Belongs to the peptidase M16 family.</text>
</comment>
<dbReference type="InterPro" id="IPR007863">
    <property type="entry name" value="Peptidase_M16_C"/>
</dbReference>
<keyword evidence="3" id="KW-0645">Protease</keyword>
<keyword evidence="13" id="KW-1185">Reference proteome</keyword>
<sequence length="930" mass="105376">MKTYIKSLLMGIAMLPSTQLFAQDKLIPNDPSVIQGTLSNGFRYYIKRNLQPAGRATLYLVTKAGSILEKENERGLAHFIEHMNFNGTKHFPKNELISYLERAGVRFGADLNAYTAYNETVYQLPIPTDDKQLWKNGLLIMHDWANGATISEQDFNSERGIILEEKRMRNSVNQKLQDKYNSRLFNHSHYADRAPIGTENVIRNANVTIARNFYKRWYRPDLQALVVAGDIDPKQVEREIKTLFADLRNPKPMATRGNYAIKLQDSSTFIKLSDPEYGRYTVEWYYKFLRWPVKTETQFKNRLIQSLASRLISARFREIADREKPAYLSGTGGIGSVVENLNALQLQLVLNPERIDAGIRSFLLEVERIRRFGFTNEELERIKDQVILAANNRLTEQDKINSTELADDYLDHFTKGDNYPSLELQHALTISSLKKITARDINKQLNSLFASKDRAVIVLGPTSGLNKLPGEQQLQAWEKEAATAADIKPYQSAAIAKSLMTALPSPGKIIAESGPDNAGVTKWTLSNGAVVYFKPTKFKNDEILFSAFRSGGSAAFSLDDSYSVKNATAFITSSGVDKFSASQLAQLLNDKDMQVRPYISDRYEGFRGISSQKDLSAALSLTHLYMTRPRLDTATFSRIIEQSRAAFRNRVADPSRDLTDTITYVLSNYHPRRKPMALADFDKIDSAKILASFRERFSNAAEFKFIFTGNLNADTLRKLVTTYIGSLPANKPLAPAADLNIRVPEGLIRKDLKGGNDKKASVQLVISNKFTYNAKNVLYLDLLRAALEFRLLGRLREKEGGIYSPRVMVSPVKRPVNFYAFTIAFECDPERMEGLIQATREEIDNLAKSGVTADELQKFIAEETRSYELNIKNNAYWQQYIQQQLMDDEPVTDLLNYKEDLQKLNISESRSAATECLSRKNEILFTQSPK</sequence>
<keyword evidence="6" id="KW-0862">Zinc</keyword>
<dbReference type="EMBL" id="JAJPWV010000005">
    <property type="protein sequence ID" value="MCD8742180.1"/>
    <property type="molecule type" value="Genomic_DNA"/>
</dbReference>
<feature type="domain" description="Peptidase M16 C-terminal" evidence="11">
    <location>
        <begin position="689"/>
        <end position="858"/>
    </location>
</feature>
<feature type="domain" description="Peptidase M16 N-terminal" evidence="10">
    <location>
        <begin position="49"/>
        <end position="188"/>
    </location>
</feature>
<evidence type="ECO:0000256" key="3">
    <source>
        <dbReference type="ARBA" id="ARBA00022670"/>
    </source>
</evidence>
<evidence type="ECO:0000259" key="10">
    <source>
        <dbReference type="Pfam" id="PF00675"/>
    </source>
</evidence>
<evidence type="ECO:0000256" key="8">
    <source>
        <dbReference type="RuleBase" id="RU004447"/>
    </source>
</evidence>
<dbReference type="InterPro" id="IPR011249">
    <property type="entry name" value="Metalloenz_LuxS/M16"/>
</dbReference>
<keyword evidence="7" id="KW-0482">Metalloprotease</keyword>
<dbReference type="RefSeq" id="WP_232178739.1">
    <property type="nucleotide sequence ID" value="NZ_JAJPWV010000005.1"/>
</dbReference>
<comment type="cofactor">
    <cofactor evidence="1">
        <name>Zn(2+)</name>
        <dbReference type="ChEBI" id="CHEBI:29105"/>
    </cofactor>
</comment>
<evidence type="ECO:0000313" key="13">
    <source>
        <dbReference type="Proteomes" id="UP001199919"/>
    </source>
</evidence>
<keyword evidence="4" id="KW-0479">Metal-binding</keyword>
<evidence type="ECO:0000256" key="5">
    <source>
        <dbReference type="ARBA" id="ARBA00022801"/>
    </source>
</evidence>
<feature type="signal peptide" evidence="9">
    <location>
        <begin position="1"/>
        <end position="22"/>
    </location>
</feature>
<dbReference type="Gene3D" id="3.30.830.10">
    <property type="entry name" value="Metalloenzyme, LuxS/M16 peptidase-like"/>
    <property type="match status" value="4"/>
</dbReference>
<evidence type="ECO:0000259" key="11">
    <source>
        <dbReference type="Pfam" id="PF05193"/>
    </source>
</evidence>
<keyword evidence="5" id="KW-0378">Hydrolase</keyword>
<name>A0ABS8U4Z1_9SPHI</name>
<dbReference type="InterPro" id="IPR001431">
    <property type="entry name" value="Pept_M16_Zn_BS"/>
</dbReference>
<gene>
    <name evidence="12" type="ORF">LT679_16330</name>
</gene>
<dbReference type="Pfam" id="PF00675">
    <property type="entry name" value="Peptidase_M16"/>
    <property type="match status" value="1"/>
</dbReference>
<dbReference type="InterPro" id="IPR011765">
    <property type="entry name" value="Pept_M16_N"/>
</dbReference>
<organism evidence="12 13">
    <name type="scientific">Mucilaginibacter roseus</name>
    <dbReference type="NCBI Taxonomy" id="1528868"/>
    <lineage>
        <taxon>Bacteria</taxon>
        <taxon>Pseudomonadati</taxon>
        <taxon>Bacteroidota</taxon>
        <taxon>Sphingobacteriia</taxon>
        <taxon>Sphingobacteriales</taxon>
        <taxon>Sphingobacteriaceae</taxon>
        <taxon>Mucilaginibacter</taxon>
    </lineage>
</organism>